<dbReference type="PANTHER" id="PTHR42702">
    <property type="entry name" value="NUCLEOTIDE PYROPHOSPHOHYDROLASE"/>
    <property type="match status" value="1"/>
</dbReference>
<dbReference type="GO" id="GO:0009143">
    <property type="term" value="P:nucleoside triphosphate catabolic process"/>
    <property type="evidence" value="ECO:0007669"/>
    <property type="project" value="InterPro"/>
</dbReference>
<dbReference type="GO" id="GO:0047429">
    <property type="term" value="F:nucleoside triphosphate diphosphatase activity"/>
    <property type="evidence" value="ECO:0007669"/>
    <property type="project" value="InterPro"/>
</dbReference>
<proteinExistence type="predicted"/>
<reference evidence="1 2" key="1">
    <citation type="journal article" date="2020" name="Biotechnol. Biofuels">
        <title>New insights from the biogas microbiome by comprehensive genome-resolved metagenomics of nearly 1600 species originating from multiple anaerobic digesters.</title>
        <authorList>
            <person name="Campanaro S."/>
            <person name="Treu L."/>
            <person name="Rodriguez-R L.M."/>
            <person name="Kovalovszki A."/>
            <person name="Ziels R.M."/>
            <person name="Maus I."/>
            <person name="Zhu X."/>
            <person name="Kougias P.G."/>
            <person name="Basile A."/>
            <person name="Luo G."/>
            <person name="Schluter A."/>
            <person name="Konstantinidis K.T."/>
            <person name="Angelidaki I."/>
        </authorList>
    </citation>
    <scope>NUCLEOTIDE SEQUENCE [LARGE SCALE GENOMIC DNA]</scope>
    <source>
        <strain evidence="1">AS05jafATM_89</strain>
    </source>
</reference>
<name>A0A832QBC0_9BACT</name>
<accession>A0A832QBC0</accession>
<evidence type="ECO:0000313" key="2">
    <source>
        <dbReference type="Proteomes" id="UP000576550"/>
    </source>
</evidence>
<dbReference type="Pfam" id="PF12643">
    <property type="entry name" value="MazG-like"/>
    <property type="match status" value="1"/>
</dbReference>
<dbReference type="SUPFAM" id="SSF101386">
    <property type="entry name" value="all-alpha NTP pyrophosphatases"/>
    <property type="match status" value="1"/>
</dbReference>
<protein>
    <recommendedName>
        <fullName evidence="3">NTP pyrophosphohydrolase MazG putative catalytic core domain-containing protein</fullName>
    </recommendedName>
</protein>
<dbReference type="Gene3D" id="1.10.287.1080">
    <property type="entry name" value="MazG-like"/>
    <property type="match status" value="1"/>
</dbReference>
<dbReference type="InterPro" id="IPR025984">
    <property type="entry name" value="DCTPP"/>
</dbReference>
<organism evidence="1 2">
    <name type="scientific">Candidatus Dojkabacteria bacterium</name>
    <dbReference type="NCBI Taxonomy" id="2099670"/>
    <lineage>
        <taxon>Bacteria</taxon>
        <taxon>Candidatus Dojkabacteria</taxon>
    </lineage>
</organism>
<dbReference type="EMBL" id="DUTP01000001">
    <property type="protein sequence ID" value="HHX99146.1"/>
    <property type="molecule type" value="Genomic_DNA"/>
</dbReference>
<dbReference type="PANTHER" id="PTHR42702:SF1">
    <property type="entry name" value="REGULATORY PROTEIN FOR BETA-LACTAMASE"/>
    <property type="match status" value="1"/>
</dbReference>
<dbReference type="AlphaFoldDB" id="A0A832QBC0"/>
<dbReference type="Proteomes" id="UP000576550">
    <property type="component" value="Unassembled WGS sequence"/>
</dbReference>
<sequence length="100" mass="11612">MVSIKEIQKEIWCNKINKGFNTTDVNKEFCLLYGEVAEAYDAYRKKKEDLNEELADIAIYLMGLSEMLGFDLESEILKKVEKNNKRVYKNIDGINIRVGD</sequence>
<evidence type="ECO:0008006" key="3">
    <source>
        <dbReference type="Google" id="ProtNLM"/>
    </source>
</evidence>
<evidence type="ECO:0000313" key="1">
    <source>
        <dbReference type="EMBL" id="HHX99146.1"/>
    </source>
</evidence>
<comment type="caution">
    <text evidence="1">The sequence shown here is derived from an EMBL/GenBank/DDBJ whole genome shotgun (WGS) entry which is preliminary data.</text>
</comment>
<gene>
    <name evidence="1" type="ORF">GX533_00450</name>
</gene>